<evidence type="ECO:0000313" key="1">
    <source>
        <dbReference type="EMBL" id="EXJ65074.1"/>
    </source>
</evidence>
<dbReference type="GeneID" id="19176026"/>
<protein>
    <submittedName>
        <fullName evidence="1">Uncharacterized protein</fullName>
    </submittedName>
</protein>
<name>W9X3K6_9EURO</name>
<dbReference type="Proteomes" id="UP000019473">
    <property type="component" value="Unassembled WGS sequence"/>
</dbReference>
<comment type="caution">
    <text evidence="1">The sequence shown here is derived from an EMBL/GenBank/DDBJ whole genome shotgun (WGS) entry which is preliminary data.</text>
</comment>
<dbReference type="AlphaFoldDB" id="W9X3K6"/>
<reference evidence="1 2" key="1">
    <citation type="submission" date="2013-03" db="EMBL/GenBank/DDBJ databases">
        <title>The Genome Sequence of Cladophialophora yegresii CBS 114405.</title>
        <authorList>
            <consortium name="The Broad Institute Genomics Platform"/>
            <person name="Cuomo C."/>
            <person name="de Hoog S."/>
            <person name="Gorbushina A."/>
            <person name="Walker B."/>
            <person name="Young S.K."/>
            <person name="Zeng Q."/>
            <person name="Gargeya S."/>
            <person name="Fitzgerald M."/>
            <person name="Haas B."/>
            <person name="Abouelleil A."/>
            <person name="Allen A.W."/>
            <person name="Alvarado L."/>
            <person name="Arachchi H.M."/>
            <person name="Berlin A.M."/>
            <person name="Chapman S.B."/>
            <person name="Gainer-Dewar J."/>
            <person name="Goldberg J."/>
            <person name="Griggs A."/>
            <person name="Gujja S."/>
            <person name="Hansen M."/>
            <person name="Howarth C."/>
            <person name="Imamovic A."/>
            <person name="Ireland A."/>
            <person name="Larimer J."/>
            <person name="McCowan C."/>
            <person name="Murphy C."/>
            <person name="Pearson M."/>
            <person name="Poon T.W."/>
            <person name="Priest M."/>
            <person name="Roberts A."/>
            <person name="Saif S."/>
            <person name="Shea T."/>
            <person name="Sisk P."/>
            <person name="Sykes S."/>
            <person name="Wortman J."/>
            <person name="Nusbaum C."/>
            <person name="Birren B."/>
        </authorList>
    </citation>
    <scope>NUCLEOTIDE SEQUENCE [LARGE SCALE GENOMIC DNA]</scope>
    <source>
        <strain evidence="1 2">CBS 114405</strain>
    </source>
</reference>
<dbReference type="EMBL" id="AMGW01000001">
    <property type="protein sequence ID" value="EXJ65074.1"/>
    <property type="molecule type" value="Genomic_DNA"/>
</dbReference>
<dbReference type="VEuPathDB" id="FungiDB:A1O7_01414"/>
<keyword evidence="2" id="KW-1185">Reference proteome</keyword>
<dbReference type="OrthoDB" id="4821403at2759"/>
<proteinExistence type="predicted"/>
<sequence length="223" mass="25545">MIPQPAPLAATVLGQQVQEVARHARNELLAPLNGIDYRHHRPPVGMHADEVTRRLWTLHTRRDANEVISHIIRVNIEVLHHVGAQLDKLYQALKRQAAALVHHSTQPSSDGVSLEGEVARLRTAMEEHERWVQVLRLEVQLSEVALLRMEAARRLISLADRRARGEITPFEMYQLEGSPFHTYQAARAEVVRLVRRVYEMTGNAAFLERHKNELWDVVAQQVE</sequence>
<dbReference type="HOGENOM" id="CLU_095747_0_0_1"/>
<dbReference type="RefSeq" id="XP_007753641.1">
    <property type="nucleotide sequence ID" value="XM_007755451.1"/>
</dbReference>
<evidence type="ECO:0000313" key="2">
    <source>
        <dbReference type="Proteomes" id="UP000019473"/>
    </source>
</evidence>
<accession>W9X3K6</accession>
<organism evidence="1 2">
    <name type="scientific">Cladophialophora yegresii CBS 114405</name>
    <dbReference type="NCBI Taxonomy" id="1182544"/>
    <lineage>
        <taxon>Eukaryota</taxon>
        <taxon>Fungi</taxon>
        <taxon>Dikarya</taxon>
        <taxon>Ascomycota</taxon>
        <taxon>Pezizomycotina</taxon>
        <taxon>Eurotiomycetes</taxon>
        <taxon>Chaetothyriomycetidae</taxon>
        <taxon>Chaetothyriales</taxon>
        <taxon>Herpotrichiellaceae</taxon>
        <taxon>Cladophialophora</taxon>
    </lineage>
</organism>
<gene>
    <name evidence="1" type="ORF">A1O7_01414</name>
</gene>